<evidence type="ECO:0000256" key="1">
    <source>
        <dbReference type="SAM" id="Phobius"/>
    </source>
</evidence>
<accession>A0A1N7PSM2</accession>
<evidence type="ECO:0000313" key="3">
    <source>
        <dbReference type="Proteomes" id="UP000186795"/>
    </source>
</evidence>
<keyword evidence="1" id="KW-1133">Transmembrane helix</keyword>
<dbReference type="AlphaFoldDB" id="A0A1N7PSM2"/>
<keyword evidence="3" id="KW-1185">Reference proteome</keyword>
<keyword evidence="1" id="KW-0812">Transmembrane</keyword>
<dbReference type="RefSeq" id="WP_040387286.1">
    <property type="nucleotide sequence ID" value="NZ_CP048103.1"/>
</dbReference>
<dbReference type="EMBL" id="FTOD01000014">
    <property type="protein sequence ID" value="SIT13562.1"/>
    <property type="molecule type" value="Genomic_DNA"/>
</dbReference>
<organism evidence="2 3">
    <name type="scientific">Kroppenstedtia eburnea</name>
    <dbReference type="NCBI Taxonomy" id="714067"/>
    <lineage>
        <taxon>Bacteria</taxon>
        <taxon>Bacillati</taxon>
        <taxon>Bacillota</taxon>
        <taxon>Bacilli</taxon>
        <taxon>Bacillales</taxon>
        <taxon>Thermoactinomycetaceae</taxon>
        <taxon>Kroppenstedtia</taxon>
    </lineage>
</organism>
<sequence>MLELLFYRYVPVLVMTCLFVMLPMEMELVAPTTAISFTHKGKGIAPGRICIRLRKNRSTRRNRSRYRQLALRCDDIQYRLREIWTIPRHFQGITF</sequence>
<name>A0A1N7PSM2_9BACL</name>
<feature type="transmembrane region" description="Helical" evidence="1">
    <location>
        <begin position="6"/>
        <end position="24"/>
    </location>
</feature>
<gene>
    <name evidence="2" type="ORF">SAMN05421790_11453</name>
</gene>
<proteinExistence type="predicted"/>
<evidence type="ECO:0000313" key="2">
    <source>
        <dbReference type="EMBL" id="SIT13562.1"/>
    </source>
</evidence>
<dbReference type="Proteomes" id="UP000186795">
    <property type="component" value="Unassembled WGS sequence"/>
</dbReference>
<protein>
    <submittedName>
        <fullName evidence="2">Uncharacterized protein</fullName>
    </submittedName>
</protein>
<keyword evidence="1" id="KW-0472">Membrane</keyword>
<reference evidence="3" key="1">
    <citation type="submission" date="2017-01" db="EMBL/GenBank/DDBJ databases">
        <authorList>
            <person name="Varghese N."/>
            <person name="Submissions S."/>
        </authorList>
    </citation>
    <scope>NUCLEOTIDE SEQUENCE [LARGE SCALE GENOMIC DNA]</scope>
    <source>
        <strain evidence="3">DSM 45196</strain>
    </source>
</reference>